<accession>A0A8K0T7E2</accession>
<evidence type="ECO:0000313" key="4">
    <source>
        <dbReference type="Proteomes" id="UP000813385"/>
    </source>
</evidence>
<name>A0A8K0T7E2_9PEZI</name>
<feature type="chain" id="PRO_5035444868" description="GPI anchored protein" evidence="2">
    <location>
        <begin position="24"/>
        <end position="242"/>
    </location>
</feature>
<feature type="compositionally biased region" description="Low complexity" evidence="1">
    <location>
        <begin position="177"/>
        <end position="210"/>
    </location>
</feature>
<organism evidence="3 4">
    <name type="scientific">Plectosphaerella cucumerina</name>
    <dbReference type="NCBI Taxonomy" id="40658"/>
    <lineage>
        <taxon>Eukaryota</taxon>
        <taxon>Fungi</taxon>
        <taxon>Dikarya</taxon>
        <taxon>Ascomycota</taxon>
        <taxon>Pezizomycotina</taxon>
        <taxon>Sordariomycetes</taxon>
        <taxon>Hypocreomycetidae</taxon>
        <taxon>Glomerellales</taxon>
        <taxon>Plectosphaerellaceae</taxon>
        <taxon>Plectosphaerella</taxon>
    </lineage>
</organism>
<protein>
    <recommendedName>
        <fullName evidence="5">GPI anchored protein</fullName>
    </recommendedName>
</protein>
<evidence type="ECO:0008006" key="5">
    <source>
        <dbReference type="Google" id="ProtNLM"/>
    </source>
</evidence>
<evidence type="ECO:0000256" key="1">
    <source>
        <dbReference type="SAM" id="MobiDB-lite"/>
    </source>
</evidence>
<gene>
    <name evidence="3" type="ORF">B0T11DRAFT_142344</name>
</gene>
<keyword evidence="2" id="KW-0732">Signal</keyword>
<comment type="caution">
    <text evidence="3">The sequence shown here is derived from an EMBL/GenBank/DDBJ whole genome shotgun (WGS) entry which is preliminary data.</text>
</comment>
<dbReference type="AlphaFoldDB" id="A0A8K0T7E2"/>
<reference evidence="3" key="1">
    <citation type="journal article" date="2021" name="Nat. Commun.">
        <title>Genetic determinants of endophytism in the Arabidopsis root mycobiome.</title>
        <authorList>
            <person name="Mesny F."/>
            <person name="Miyauchi S."/>
            <person name="Thiergart T."/>
            <person name="Pickel B."/>
            <person name="Atanasova L."/>
            <person name="Karlsson M."/>
            <person name="Huettel B."/>
            <person name="Barry K.W."/>
            <person name="Haridas S."/>
            <person name="Chen C."/>
            <person name="Bauer D."/>
            <person name="Andreopoulos W."/>
            <person name="Pangilinan J."/>
            <person name="LaButti K."/>
            <person name="Riley R."/>
            <person name="Lipzen A."/>
            <person name="Clum A."/>
            <person name="Drula E."/>
            <person name="Henrissat B."/>
            <person name="Kohler A."/>
            <person name="Grigoriev I.V."/>
            <person name="Martin F.M."/>
            <person name="Hacquard S."/>
        </authorList>
    </citation>
    <scope>NUCLEOTIDE SEQUENCE</scope>
    <source>
        <strain evidence="3">MPI-CAGE-AT-0016</strain>
    </source>
</reference>
<feature type="compositionally biased region" description="Low complexity" evidence="1">
    <location>
        <begin position="149"/>
        <end position="167"/>
    </location>
</feature>
<feature type="region of interest" description="Disordered" evidence="1">
    <location>
        <begin position="149"/>
        <end position="225"/>
    </location>
</feature>
<feature type="signal peptide" evidence="2">
    <location>
        <begin position="1"/>
        <end position="23"/>
    </location>
</feature>
<evidence type="ECO:0000313" key="3">
    <source>
        <dbReference type="EMBL" id="KAH7347533.1"/>
    </source>
</evidence>
<sequence>MLRSTILRSVLLATWTSSWSAHAQSGLVTPNPANDCSGGIVSSGFSCLRQPGCCFGECCGGGCCPLGSMCVNIGQPNEGCCSFDSPNYCGGDVPTFAPPACRDGIKTDVYCNNNEDEWYCEYGAKCGSVYGVCIDFTGETWCTSEGSGPPLTSAAAAPSPSPSSAGGSSDGGGGVGSAVPSSSESDSGGVTAQGSSSPTTSTEPSASTAGSGQGDNGGSKAVPVGSGNTLVAMAVVVGLLLA</sequence>
<evidence type="ECO:0000256" key="2">
    <source>
        <dbReference type="SAM" id="SignalP"/>
    </source>
</evidence>
<proteinExistence type="predicted"/>
<keyword evidence="4" id="KW-1185">Reference proteome</keyword>
<dbReference type="Proteomes" id="UP000813385">
    <property type="component" value="Unassembled WGS sequence"/>
</dbReference>
<dbReference type="EMBL" id="JAGPXD010000007">
    <property type="protein sequence ID" value="KAH7347533.1"/>
    <property type="molecule type" value="Genomic_DNA"/>
</dbReference>